<proteinExistence type="inferred from homology"/>
<dbReference type="InterPro" id="IPR003141">
    <property type="entry name" value="Pol/His_phosphatase_N"/>
</dbReference>
<name>A0A364K6Q1_9BACL</name>
<dbReference type="InterPro" id="IPR036962">
    <property type="entry name" value="Glyco_hydro_3_N_sf"/>
</dbReference>
<dbReference type="EC" id="3.2.1.52" evidence="3"/>
<accession>A0A364K6Q1</accession>
<dbReference type="Gene3D" id="3.20.20.140">
    <property type="entry name" value="Metal-dependent hydrolases"/>
    <property type="match status" value="1"/>
</dbReference>
<evidence type="ECO:0000259" key="6">
    <source>
        <dbReference type="SMART" id="SM00481"/>
    </source>
</evidence>
<dbReference type="InterPro" id="IPR004013">
    <property type="entry name" value="PHP_dom"/>
</dbReference>
<evidence type="ECO:0000313" key="8">
    <source>
        <dbReference type="Proteomes" id="UP000251213"/>
    </source>
</evidence>
<comment type="caution">
    <text evidence="7">The sequence shown here is derived from an EMBL/GenBank/DDBJ whole genome shotgun (WGS) entry which is preliminary data.</text>
</comment>
<evidence type="ECO:0000256" key="5">
    <source>
        <dbReference type="ARBA" id="ARBA00023295"/>
    </source>
</evidence>
<evidence type="ECO:0000256" key="3">
    <source>
        <dbReference type="ARBA" id="ARBA00012663"/>
    </source>
</evidence>
<evidence type="ECO:0000256" key="1">
    <source>
        <dbReference type="ARBA" id="ARBA00001231"/>
    </source>
</evidence>
<evidence type="ECO:0000256" key="2">
    <source>
        <dbReference type="ARBA" id="ARBA00005336"/>
    </source>
</evidence>
<dbReference type="AlphaFoldDB" id="A0A364K6Q1"/>
<keyword evidence="5" id="KW-0326">Glycosidase</keyword>
<dbReference type="OrthoDB" id="9805821at2"/>
<dbReference type="Pfam" id="PF02811">
    <property type="entry name" value="PHP"/>
    <property type="match status" value="1"/>
</dbReference>
<dbReference type="InterPro" id="IPR001764">
    <property type="entry name" value="Glyco_hydro_3_N"/>
</dbReference>
<keyword evidence="4" id="KW-0378">Hydrolase</keyword>
<gene>
    <name evidence="7" type="ORF">DL897_07770</name>
</gene>
<comment type="catalytic activity">
    <reaction evidence="1">
        <text>Hydrolysis of terminal non-reducing N-acetyl-D-hexosamine residues in N-acetyl-beta-D-hexosaminides.</text>
        <dbReference type="EC" id="3.2.1.52"/>
    </reaction>
</comment>
<dbReference type="Proteomes" id="UP000251213">
    <property type="component" value="Unassembled WGS sequence"/>
</dbReference>
<protein>
    <recommendedName>
        <fullName evidence="3">beta-N-acetylhexosaminidase</fullName>
        <ecNumber evidence="3">3.2.1.52</ecNumber>
    </recommendedName>
</protein>
<comment type="similarity">
    <text evidence="2">Belongs to the glycosyl hydrolase 3 family.</text>
</comment>
<dbReference type="RefSeq" id="WP_113658571.1">
    <property type="nucleotide sequence ID" value="NZ_KZ845665.1"/>
</dbReference>
<dbReference type="EMBL" id="QJKK01000003">
    <property type="protein sequence ID" value="RAL25957.1"/>
    <property type="molecule type" value="Genomic_DNA"/>
</dbReference>
<dbReference type="GO" id="GO:0004563">
    <property type="term" value="F:beta-N-acetylhexosaminidase activity"/>
    <property type="evidence" value="ECO:0007669"/>
    <property type="project" value="UniProtKB-EC"/>
</dbReference>
<dbReference type="GO" id="GO:0005975">
    <property type="term" value="P:carbohydrate metabolic process"/>
    <property type="evidence" value="ECO:0007669"/>
    <property type="project" value="InterPro"/>
</dbReference>
<keyword evidence="8" id="KW-1185">Reference proteome</keyword>
<dbReference type="InterPro" id="IPR050226">
    <property type="entry name" value="NagZ_Beta-hexosaminidase"/>
</dbReference>
<dbReference type="Gene3D" id="3.40.50.1700">
    <property type="entry name" value="Glycoside hydrolase family 3 C-terminal domain"/>
    <property type="match status" value="1"/>
</dbReference>
<organism evidence="7 8">
    <name type="scientific">Thermoflavimicrobium daqui</name>
    <dbReference type="NCBI Taxonomy" id="2137476"/>
    <lineage>
        <taxon>Bacteria</taxon>
        <taxon>Bacillati</taxon>
        <taxon>Bacillota</taxon>
        <taxon>Bacilli</taxon>
        <taxon>Bacillales</taxon>
        <taxon>Thermoactinomycetaceae</taxon>
        <taxon>Thermoflavimicrobium</taxon>
    </lineage>
</organism>
<reference evidence="7" key="2">
    <citation type="submission" date="2018-06" db="EMBL/GenBank/DDBJ databases">
        <authorList>
            <person name="Zhirakovskaya E."/>
        </authorList>
    </citation>
    <scope>NUCLEOTIDE SEQUENCE [LARGE SCALE GENOMIC DNA]</scope>
    <source>
        <strain evidence="7">FBKL4.011</strain>
    </source>
</reference>
<dbReference type="Gene3D" id="3.20.20.300">
    <property type="entry name" value="Glycoside hydrolase, family 3, N-terminal domain"/>
    <property type="match status" value="1"/>
</dbReference>
<reference evidence="7" key="1">
    <citation type="submission" date="2018-06" db="EMBL/GenBank/DDBJ databases">
        <title>Thermoflavimicrobium daqus sp. nov., a thermophilic microbe isolated from Moutai-flavour Daqu.</title>
        <authorList>
            <person name="Wang X."/>
            <person name="Zhou H."/>
        </authorList>
    </citation>
    <scope>NUCLEOTIDE SEQUENCE [LARGE SCALE GENOMIC DNA]</scope>
    <source>
        <strain evidence="7">FBKL4.011</strain>
    </source>
</reference>
<dbReference type="InterPro" id="IPR016195">
    <property type="entry name" value="Pol/histidinol_Pase-like"/>
</dbReference>
<dbReference type="GO" id="GO:0009254">
    <property type="term" value="P:peptidoglycan turnover"/>
    <property type="evidence" value="ECO:0007669"/>
    <property type="project" value="TreeGrafter"/>
</dbReference>
<feature type="domain" description="Polymerase/histidinol phosphatase N-terminal" evidence="6">
    <location>
        <begin position="3"/>
        <end position="56"/>
    </location>
</feature>
<evidence type="ECO:0000313" key="7">
    <source>
        <dbReference type="EMBL" id="RAL25957.1"/>
    </source>
</evidence>
<dbReference type="SUPFAM" id="SSF89550">
    <property type="entry name" value="PHP domain-like"/>
    <property type="match status" value="1"/>
</dbReference>
<dbReference type="PANTHER" id="PTHR30480">
    <property type="entry name" value="BETA-HEXOSAMINIDASE-RELATED"/>
    <property type="match status" value="1"/>
</dbReference>
<dbReference type="SMART" id="SM00481">
    <property type="entry name" value="POLIIIAc"/>
    <property type="match status" value="1"/>
</dbReference>
<dbReference type="InterPro" id="IPR017853">
    <property type="entry name" value="GH"/>
</dbReference>
<evidence type="ECO:0000256" key="4">
    <source>
        <dbReference type="ARBA" id="ARBA00022801"/>
    </source>
</evidence>
<dbReference type="Pfam" id="PF00933">
    <property type="entry name" value="Glyco_hydro_3"/>
    <property type="match status" value="1"/>
</dbReference>
<sequence length="722" mass="80866">MGKYSPTEIVKAAKFLGIEAIAITDYMSVQGLDEANKIGKKLGIYVVPGIEIPVRELGQIEKIIGYGEGLRKERFIKSLKNAPLSTKKTIQLIKDYQGISVLSYSERIPSIIELLIDMGLDGVEVIHPCLTKKEQIKWKMFARKHRLLLFGGSNFQGSSINNSILLGLGHRNLKNVDVPYGYFTRGILGIKQAPLMEGVTDVTKLTLEEKLGLIIKPGFEWPIVNDKEDQRLINTFGIGLNKINKDRITDIDKLQSYLSYIINISSVPVMLTINQEGGRLNTIDWENFILFAGNRAIGALNDDMLAYEVGVAIGQQLRSLGITWNLAPVCDVLDPNNPSLGNRCFSEDPKKVALLASSFIKGMQEQGVAATAKHFPGLGHSNVDSHIDIPIIPSISPAHLIPFIEAIKANVSSIMVSNLIVKDIDPFYPAFMSKKVIDYLRQDLGFNGVIITENISIPILNKVYGDIGKIAVRAFEVGADIILIDPDFSKEKYDSNAMQKSNERSATLKIKVYEALKQSILTGKISEQRLNESVKRVWMLRKTFGINKLPDISLNKLNKIHTGLAKKISNRCLTVFKDKGNIVPLRLKLNEKILVFNILPMKQTRADSSWKSTSNIKKILNYFPGHYFEIDLRKKEIPPLFTHDKYIIIGTYDLYFCDDCEIKSFCSLLNILSKHNKIIVHVALGTPQDLMIGRADLSIALYNPYELSIESLSDFLKVNWTV</sequence>
<dbReference type="PANTHER" id="PTHR30480:SF13">
    <property type="entry name" value="BETA-HEXOSAMINIDASE"/>
    <property type="match status" value="1"/>
</dbReference>
<dbReference type="SUPFAM" id="SSF51445">
    <property type="entry name" value="(Trans)glycosidases"/>
    <property type="match status" value="1"/>
</dbReference>
<dbReference type="InterPro" id="IPR036881">
    <property type="entry name" value="Glyco_hydro_3_C_sf"/>
</dbReference>